<dbReference type="RefSeq" id="WP_245118880.1">
    <property type="nucleotide sequence ID" value="NZ_CP095061.1"/>
</dbReference>
<feature type="transmembrane region" description="Helical" evidence="1">
    <location>
        <begin position="179"/>
        <end position="200"/>
    </location>
</feature>
<keyword evidence="1" id="KW-0472">Membrane</keyword>
<proteinExistence type="predicted"/>
<gene>
    <name evidence="2" type="ORF">MUN86_15005</name>
</gene>
<feature type="transmembrane region" description="Helical" evidence="1">
    <location>
        <begin position="130"/>
        <end position="150"/>
    </location>
</feature>
<organism evidence="2 3">
    <name type="scientific">Hymenobacter volaticus</name>
    <dbReference type="NCBI Taxonomy" id="2932254"/>
    <lineage>
        <taxon>Bacteria</taxon>
        <taxon>Pseudomonadati</taxon>
        <taxon>Bacteroidota</taxon>
        <taxon>Cytophagia</taxon>
        <taxon>Cytophagales</taxon>
        <taxon>Hymenobacteraceae</taxon>
        <taxon>Hymenobacter</taxon>
    </lineage>
</organism>
<dbReference type="Proteomes" id="UP000830401">
    <property type="component" value="Chromosome"/>
</dbReference>
<sequence>MFDRIKDNLPLASLLLLVICLVRVIVFYKVFGIAITDYLELGELLSLMSGYLLSQFIAIGLYTCLMIVISNQQTVSQTLSLFNIDVPISLLHNLRKIYFGSGAAKLCWWGAVTFSVCSVWQTYLKGAIDIYTISSWLIFFGAVFLDDFVIKHCVKFKRSGSDAAAEAHNKTLRTGIQTFCLMLLLLWGNFLWALSSGYYLKTIRNVDRVVIEYEGKFIRTSPNYLFVGRTKSFTFFYNRQTSRAHVYPNGGIKRIYIED</sequence>
<reference evidence="2" key="1">
    <citation type="submission" date="2022-04" db="EMBL/GenBank/DDBJ databases">
        <title>Hymenobacter sp. isolated from the air.</title>
        <authorList>
            <person name="Won M."/>
            <person name="Lee C.-M."/>
            <person name="Woen H.-Y."/>
            <person name="Kwon S.-W."/>
        </authorList>
    </citation>
    <scope>NUCLEOTIDE SEQUENCE</scope>
    <source>
        <strain evidence="2">5420S-77</strain>
    </source>
</reference>
<feature type="transmembrane region" description="Helical" evidence="1">
    <location>
        <begin position="12"/>
        <end position="31"/>
    </location>
</feature>
<accession>A0ABY4G1X1</accession>
<protein>
    <submittedName>
        <fullName evidence="2">Uncharacterized protein</fullName>
    </submittedName>
</protein>
<feature type="transmembrane region" description="Helical" evidence="1">
    <location>
        <begin position="51"/>
        <end position="69"/>
    </location>
</feature>
<evidence type="ECO:0000313" key="2">
    <source>
        <dbReference type="EMBL" id="UOQ64870.1"/>
    </source>
</evidence>
<keyword evidence="1" id="KW-0812">Transmembrane</keyword>
<name>A0ABY4G1X1_9BACT</name>
<keyword evidence="3" id="KW-1185">Reference proteome</keyword>
<dbReference type="EMBL" id="CP095061">
    <property type="protein sequence ID" value="UOQ64870.1"/>
    <property type="molecule type" value="Genomic_DNA"/>
</dbReference>
<evidence type="ECO:0000313" key="3">
    <source>
        <dbReference type="Proteomes" id="UP000830401"/>
    </source>
</evidence>
<keyword evidence="1" id="KW-1133">Transmembrane helix</keyword>
<evidence type="ECO:0000256" key="1">
    <source>
        <dbReference type="SAM" id="Phobius"/>
    </source>
</evidence>